<proteinExistence type="predicted"/>
<sequence>MKANSPIESEDAQKLCNGQCVGRLGATESLQVQRTLLDGDVVRRELRFVFIDDDELIEKALLTLFKRVNEINRENPDVELDLEEFIKHQNKEIERLENEEREMMVRIVERVTLYDELVVLHEEITTINSEDPFIEHLKERLQLLINQNDPIDSKIRVIHEDIEIFVPNGTFEQSKMAMSEQPAELAEKVTTAEPVVQKNIAQEPKRSVPPIKSSPKSVKPLETKNKKSQSKEAPQKEIQNGSFGVKEVYEKPKKVKSISKSAESLVAKKNKPRSKETCDKEDRGSKKSSNEIQKSGSNVYLDRRSIRNLRNLQ</sequence>
<dbReference type="Proteomes" id="UP000298663">
    <property type="component" value="Unassembled WGS sequence"/>
</dbReference>
<name>A0A4U5PB04_STECR</name>
<dbReference type="AlphaFoldDB" id="A0A4U5PB04"/>
<accession>A0A4U5PB04</accession>
<feature type="coiled-coil region" evidence="1">
    <location>
        <begin position="79"/>
        <end position="106"/>
    </location>
</feature>
<feature type="compositionally biased region" description="Basic and acidic residues" evidence="2">
    <location>
        <begin position="219"/>
        <end position="235"/>
    </location>
</feature>
<feature type="region of interest" description="Disordered" evidence="2">
    <location>
        <begin position="198"/>
        <end position="313"/>
    </location>
</feature>
<comment type="caution">
    <text evidence="3">The sequence shown here is derived from an EMBL/GenBank/DDBJ whole genome shotgun (WGS) entry which is preliminary data.</text>
</comment>
<evidence type="ECO:0000256" key="2">
    <source>
        <dbReference type="SAM" id="MobiDB-lite"/>
    </source>
</evidence>
<feature type="compositionally biased region" description="Basic and acidic residues" evidence="2">
    <location>
        <begin position="273"/>
        <end position="289"/>
    </location>
</feature>
<reference evidence="3 4" key="2">
    <citation type="journal article" date="2019" name="G3 (Bethesda)">
        <title>Hybrid Assembly of the Genome of the Entomopathogenic Nematode Steinernema carpocapsae Identifies the X-Chromosome.</title>
        <authorList>
            <person name="Serra L."/>
            <person name="Macchietto M."/>
            <person name="Macias-Munoz A."/>
            <person name="McGill C.J."/>
            <person name="Rodriguez I.M."/>
            <person name="Rodriguez B."/>
            <person name="Murad R."/>
            <person name="Mortazavi A."/>
        </authorList>
    </citation>
    <scope>NUCLEOTIDE SEQUENCE [LARGE SCALE GENOMIC DNA]</scope>
    <source>
        <strain evidence="3 4">ALL</strain>
    </source>
</reference>
<protein>
    <submittedName>
        <fullName evidence="3">Uncharacterized protein</fullName>
    </submittedName>
</protein>
<keyword evidence="1" id="KW-0175">Coiled coil</keyword>
<gene>
    <name evidence="3" type="ORF">L596_007963</name>
</gene>
<organism evidence="3 4">
    <name type="scientific">Steinernema carpocapsae</name>
    <name type="common">Entomopathogenic nematode</name>
    <dbReference type="NCBI Taxonomy" id="34508"/>
    <lineage>
        <taxon>Eukaryota</taxon>
        <taxon>Metazoa</taxon>
        <taxon>Ecdysozoa</taxon>
        <taxon>Nematoda</taxon>
        <taxon>Chromadorea</taxon>
        <taxon>Rhabditida</taxon>
        <taxon>Tylenchina</taxon>
        <taxon>Panagrolaimomorpha</taxon>
        <taxon>Strongyloidoidea</taxon>
        <taxon>Steinernematidae</taxon>
        <taxon>Steinernema</taxon>
    </lineage>
</organism>
<keyword evidence="4" id="KW-1185">Reference proteome</keyword>
<evidence type="ECO:0000313" key="3">
    <source>
        <dbReference type="EMBL" id="TKR93529.1"/>
    </source>
</evidence>
<dbReference type="EMBL" id="AZBU02000002">
    <property type="protein sequence ID" value="TKR93529.1"/>
    <property type="molecule type" value="Genomic_DNA"/>
</dbReference>
<feature type="compositionally biased region" description="Low complexity" evidence="2">
    <location>
        <begin position="208"/>
        <end position="218"/>
    </location>
</feature>
<evidence type="ECO:0000256" key="1">
    <source>
        <dbReference type="SAM" id="Coils"/>
    </source>
</evidence>
<reference evidence="3 4" key="1">
    <citation type="journal article" date="2015" name="Genome Biol.">
        <title>Comparative genomics of Steinernema reveals deeply conserved gene regulatory networks.</title>
        <authorList>
            <person name="Dillman A.R."/>
            <person name="Macchietto M."/>
            <person name="Porter C.F."/>
            <person name="Rogers A."/>
            <person name="Williams B."/>
            <person name="Antoshechkin I."/>
            <person name="Lee M.M."/>
            <person name="Goodwin Z."/>
            <person name="Lu X."/>
            <person name="Lewis E.E."/>
            <person name="Goodrich-Blair H."/>
            <person name="Stock S.P."/>
            <person name="Adams B.J."/>
            <person name="Sternberg P.W."/>
            <person name="Mortazavi A."/>
        </authorList>
    </citation>
    <scope>NUCLEOTIDE SEQUENCE [LARGE SCALE GENOMIC DNA]</scope>
    <source>
        <strain evidence="3 4">ALL</strain>
    </source>
</reference>
<evidence type="ECO:0000313" key="4">
    <source>
        <dbReference type="Proteomes" id="UP000298663"/>
    </source>
</evidence>